<feature type="region of interest" description="Disordered" evidence="6">
    <location>
        <begin position="229"/>
        <end position="264"/>
    </location>
</feature>
<dbReference type="SUPFAM" id="SSF118290">
    <property type="entry name" value="WRKY DNA-binding domain"/>
    <property type="match status" value="1"/>
</dbReference>
<dbReference type="PROSITE" id="PS50811">
    <property type="entry name" value="WRKY"/>
    <property type="match status" value="1"/>
</dbReference>
<keyword evidence="2" id="KW-0805">Transcription regulation</keyword>
<comment type="subcellular location">
    <subcellularLocation>
        <location evidence="1">Nucleus</location>
    </subcellularLocation>
</comment>
<keyword evidence="5" id="KW-0539">Nucleus</keyword>
<dbReference type="InterPro" id="IPR003657">
    <property type="entry name" value="WRKY_dom"/>
</dbReference>
<dbReference type="InterPro" id="IPR044810">
    <property type="entry name" value="WRKY_plant"/>
</dbReference>
<name>A0A8T0I7Q0_CERPU</name>
<keyword evidence="9" id="KW-1185">Reference proteome</keyword>
<evidence type="ECO:0000256" key="1">
    <source>
        <dbReference type="ARBA" id="ARBA00004123"/>
    </source>
</evidence>
<dbReference type="GO" id="GO:0005634">
    <property type="term" value="C:nucleus"/>
    <property type="evidence" value="ECO:0007669"/>
    <property type="project" value="UniProtKB-SubCell"/>
</dbReference>
<dbReference type="FunFam" id="2.20.25.80:FF:000002">
    <property type="entry name" value="probable WRKY transcription factor 31"/>
    <property type="match status" value="1"/>
</dbReference>
<sequence length="699" mass="73733">MGSPSGEVIKEELAGAGRFDNMIMVASAAAGVQQKKSSSSGRVDMVSKIDLSVKLDEDSVDEDEEMESSELPVEEDVQTGPAGGRLVSVTVKDEEASSPQPEFQAPSQHSFVTLKREGSEAFGEQGAQFDRMLHRNINVTGSDRSTVEDDESPPSSPNTRKLRNELLAARNEITRLSEENIRFRSMLTHLSSEYHNLQMHVVASVQRHNVDSAPSGTHSTQYAHVQKIEDDSRPGSGAASPVRSPSPTSLQGLPPSPISPEANLQDGWQANKAQKITHNGMMVPTGTPITQVEADSNVKKARVSVRARSDAPTMNDGCQWRKYGQKMAKGNPCPRAYYRCTVAPGCPVRKQVQRCAEDTAILITTYEGTHNHPLAPAAAAMASTTSAAACMLLTGSTTSCDMASRTATATTAPQFIQMAGPQGQNSTSVPTISASAPFPTITLDLTNNPAAQLNLRLNNASGASPPAAANLFQYLSPSYSQQRGHAPANGVTVAHGQPQMMMAAPGQPSPGATRSNPMFFNNGTASAPLSNSGNAFALSDQVRHQSQMESTSRMQLGEPHHQASQTSLAESVTAATAAITSDPSFTAALAAAITSIISGQNNQNIAQSNAVQNGQNHFSHVGVNQPGARSAFTSVSPSAAKSQKLSVSTPRAAVPEEAASLSTLLSSALMTMTKDQPASGMVKYVKPSATHGSLKEVHN</sequence>
<evidence type="ECO:0000259" key="7">
    <source>
        <dbReference type="PROSITE" id="PS50811"/>
    </source>
</evidence>
<keyword evidence="4" id="KW-0804">Transcription</keyword>
<evidence type="ECO:0000256" key="5">
    <source>
        <dbReference type="ARBA" id="ARBA00023242"/>
    </source>
</evidence>
<dbReference type="GO" id="GO:0003700">
    <property type="term" value="F:DNA-binding transcription factor activity"/>
    <property type="evidence" value="ECO:0007669"/>
    <property type="project" value="InterPro"/>
</dbReference>
<protein>
    <recommendedName>
        <fullName evidence="7">WRKY domain-containing protein</fullName>
    </recommendedName>
</protein>
<feature type="region of interest" description="Disordered" evidence="6">
    <location>
        <begin position="540"/>
        <end position="569"/>
    </location>
</feature>
<reference evidence="8" key="1">
    <citation type="submission" date="2020-06" db="EMBL/GenBank/DDBJ databases">
        <title>WGS assembly of Ceratodon purpureus strain R40.</title>
        <authorList>
            <person name="Carey S.B."/>
            <person name="Jenkins J."/>
            <person name="Shu S."/>
            <person name="Lovell J.T."/>
            <person name="Sreedasyam A."/>
            <person name="Maumus F."/>
            <person name="Tiley G.P."/>
            <person name="Fernandez-Pozo N."/>
            <person name="Barry K."/>
            <person name="Chen C."/>
            <person name="Wang M."/>
            <person name="Lipzen A."/>
            <person name="Daum C."/>
            <person name="Saski C.A."/>
            <person name="Payton A.C."/>
            <person name="Mcbreen J.C."/>
            <person name="Conrad R.E."/>
            <person name="Kollar L.M."/>
            <person name="Olsson S."/>
            <person name="Huttunen S."/>
            <person name="Landis J.B."/>
            <person name="Wickett N.J."/>
            <person name="Johnson M.G."/>
            <person name="Rensing S.A."/>
            <person name="Grimwood J."/>
            <person name="Schmutz J."/>
            <person name="Mcdaniel S.F."/>
        </authorList>
    </citation>
    <scope>NUCLEOTIDE SEQUENCE</scope>
    <source>
        <strain evidence="8">R40</strain>
    </source>
</reference>
<dbReference type="Pfam" id="PF03106">
    <property type="entry name" value="WRKY"/>
    <property type="match status" value="1"/>
</dbReference>
<gene>
    <name evidence="8" type="ORF">KC19_4G074400</name>
</gene>
<feature type="region of interest" description="Disordered" evidence="6">
    <location>
        <begin position="139"/>
        <end position="162"/>
    </location>
</feature>
<dbReference type="InterPro" id="IPR036576">
    <property type="entry name" value="WRKY_dom_sf"/>
</dbReference>
<accession>A0A8T0I7Q0</accession>
<dbReference type="AlphaFoldDB" id="A0A8T0I7Q0"/>
<dbReference type="Proteomes" id="UP000822688">
    <property type="component" value="Chromosome 4"/>
</dbReference>
<proteinExistence type="predicted"/>
<keyword evidence="3" id="KW-0238">DNA-binding</keyword>
<feature type="compositionally biased region" description="Polar residues" evidence="6">
    <location>
        <begin position="544"/>
        <end position="554"/>
    </location>
</feature>
<feature type="region of interest" description="Disordered" evidence="6">
    <location>
        <begin position="56"/>
        <end position="81"/>
    </location>
</feature>
<evidence type="ECO:0000256" key="4">
    <source>
        <dbReference type="ARBA" id="ARBA00023163"/>
    </source>
</evidence>
<dbReference type="SMART" id="SM00774">
    <property type="entry name" value="WRKY"/>
    <property type="match status" value="1"/>
</dbReference>
<dbReference type="PANTHER" id="PTHR31429:SF106">
    <property type="entry name" value="WRKY TRANSCRIPTION FACTOR 31-RELATED"/>
    <property type="match status" value="1"/>
</dbReference>
<evidence type="ECO:0000313" key="9">
    <source>
        <dbReference type="Proteomes" id="UP000822688"/>
    </source>
</evidence>
<organism evidence="8 9">
    <name type="scientific">Ceratodon purpureus</name>
    <name type="common">Fire moss</name>
    <name type="synonym">Dicranum purpureum</name>
    <dbReference type="NCBI Taxonomy" id="3225"/>
    <lineage>
        <taxon>Eukaryota</taxon>
        <taxon>Viridiplantae</taxon>
        <taxon>Streptophyta</taxon>
        <taxon>Embryophyta</taxon>
        <taxon>Bryophyta</taxon>
        <taxon>Bryophytina</taxon>
        <taxon>Bryopsida</taxon>
        <taxon>Dicranidae</taxon>
        <taxon>Pseudoditrichales</taxon>
        <taxon>Ditrichaceae</taxon>
        <taxon>Ceratodon</taxon>
    </lineage>
</organism>
<evidence type="ECO:0000256" key="6">
    <source>
        <dbReference type="SAM" id="MobiDB-lite"/>
    </source>
</evidence>
<comment type="caution">
    <text evidence="8">The sequence shown here is derived from an EMBL/GenBank/DDBJ whole genome shotgun (WGS) entry which is preliminary data.</text>
</comment>
<dbReference type="EMBL" id="CM026424">
    <property type="protein sequence ID" value="KAG0579117.1"/>
    <property type="molecule type" value="Genomic_DNA"/>
</dbReference>
<dbReference type="Gene3D" id="2.20.25.80">
    <property type="entry name" value="WRKY domain"/>
    <property type="match status" value="1"/>
</dbReference>
<dbReference type="PANTHER" id="PTHR31429">
    <property type="entry name" value="WRKY TRANSCRIPTION FACTOR 36-RELATED"/>
    <property type="match status" value="1"/>
</dbReference>
<feature type="domain" description="WRKY" evidence="7">
    <location>
        <begin position="309"/>
        <end position="375"/>
    </location>
</feature>
<evidence type="ECO:0000313" key="8">
    <source>
        <dbReference type="EMBL" id="KAG0579117.1"/>
    </source>
</evidence>
<evidence type="ECO:0000256" key="3">
    <source>
        <dbReference type="ARBA" id="ARBA00023125"/>
    </source>
</evidence>
<dbReference type="GO" id="GO:0043565">
    <property type="term" value="F:sequence-specific DNA binding"/>
    <property type="evidence" value="ECO:0007669"/>
    <property type="project" value="InterPro"/>
</dbReference>
<evidence type="ECO:0000256" key="2">
    <source>
        <dbReference type="ARBA" id="ARBA00023015"/>
    </source>
</evidence>
<feature type="compositionally biased region" description="Acidic residues" evidence="6">
    <location>
        <begin position="58"/>
        <end position="77"/>
    </location>
</feature>